<evidence type="ECO:0000256" key="1">
    <source>
        <dbReference type="SAM" id="Phobius"/>
    </source>
</evidence>
<sequence length="138" mass="14853">MTYARYGIFLAVTTLIAGLLAAAAHAYWDIDYALPLTVGMIILLLLLSVAIFYLSKRTVGAANKFLFSNVFMGATMVKMFACGGLIGAYIVLGEPAGKMFIIPFFTSYFVFTLLEIICLVTIAGEAQEAEAAAKLETS</sequence>
<dbReference type="RefSeq" id="WP_168036686.1">
    <property type="nucleotide sequence ID" value="NZ_JAATJH010000002.1"/>
</dbReference>
<dbReference type="EMBL" id="JAATJH010000002">
    <property type="protein sequence ID" value="NJC25917.1"/>
    <property type="molecule type" value="Genomic_DNA"/>
</dbReference>
<dbReference type="Proteomes" id="UP000770785">
    <property type="component" value="Unassembled WGS sequence"/>
</dbReference>
<comment type="caution">
    <text evidence="2">The sequence shown here is derived from an EMBL/GenBank/DDBJ whole genome shotgun (WGS) entry which is preliminary data.</text>
</comment>
<accession>A0ABX0X9K6</accession>
<feature type="transmembrane region" description="Helical" evidence="1">
    <location>
        <begin position="66"/>
        <end position="92"/>
    </location>
</feature>
<reference evidence="2 3" key="1">
    <citation type="submission" date="2020-03" db="EMBL/GenBank/DDBJ databases">
        <title>Genomic Encyclopedia of Type Strains, Phase IV (KMG-IV): sequencing the most valuable type-strain genomes for metagenomic binning, comparative biology and taxonomic classification.</title>
        <authorList>
            <person name="Goeker M."/>
        </authorList>
    </citation>
    <scope>NUCLEOTIDE SEQUENCE [LARGE SCALE GENOMIC DNA]</scope>
    <source>
        <strain evidence="2 3">DSM 105096</strain>
    </source>
</reference>
<organism evidence="2 3">
    <name type="scientific">Neolewinella antarctica</name>
    <dbReference type="NCBI Taxonomy" id="442734"/>
    <lineage>
        <taxon>Bacteria</taxon>
        <taxon>Pseudomonadati</taxon>
        <taxon>Bacteroidota</taxon>
        <taxon>Saprospiria</taxon>
        <taxon>Saprospirales</taxon>
        <taxon>Lewinellaceae</taxon>
        <taxon>Neolewinella</taxon>
    </lineage>
</organism>
<keyword evidence="1" id="KW-0812">Transmembrane</keyword>
<protein>
    <submittedName>
        <fullName evidence="2">Uncharacterized protein</fullName>
    </submittedName>
</protein>
<proteinExistence type="predicted"/>
<name>A0ABX0X9K6_9BACT</name>
<keyword evidence="1" id="KW-0472">Membrane</keyword>
<feature type="transmembrane region" description="Helical" evidence="1">
    <location>
        <begin position="33"/>
        <end position="54"/>
    </location>
</feature>
<evidence type="ECO:0000313" key="3">
    <source>
        <dbReference type="Proteomes" id="UP000770785"/>
    </source>
</evidence>
<keyword evidence="1" id="KW-1133">Transmembrane helix</keyword>
<keyword evidence="3" id="KW-1185">Reference proteome</keyword>
<evidence type="ECO:0000313" key="2">
    <source>
        <dbReference type="EMBL" id="NJC25917.1"/>
    </source>
</evidence>
<gene>
    <name evidence="2" type="ORF">GGR27_001416</name>
</gene>
<feature type="transmembrane region" description="Helical" evidence="1">
    <location>
        <begin position="104"/>
        <end position="124"/>
    </location>
</feature>